<dbReference type="EMBL" id="QPJC01000027">
    <property type="protein sequence ID" value="RCW37490.1"/>
    <property type="molecule type" value="Genomic_DNA"/>
</dbReference>
<sequence length="131" mass="13896">MLQTPKATADVGGRSVEYTPTHREATETPAALSMSVTVPMSLEDITAALWLVIDGGMPLDELDDIEFTHRMVVETLITEGSAAVTDARHALAELKPGTARANVAVAVRAKVAELYGQAAMPAQRRNLVGVV</sequence>
<dbReference type="RefSeq" id="WP_114455159.1">
    <property type="nucleotide sequence ID" value="NZ_QPJC01000027.1"/>
</dbReference>
<evidence type="ECO:0000313" key="2">
    <source>
        <dbReference type="Proteomes" id="UP000253495"/>
    </source>
</evidence>
<dbReference type="Proteomes" id="UP000253495">
    <property type="component" value="Unassembled WGS sequence"/>
</dbReference>
<reference evidence="1 2" key="1">
    <citation type="submission" date="2018-07" db="EMBL/GenBank/DDBJ databases">
        <title>Genomic Encyclopedia of Type Strains, Phase III (KMG-III): the genomes of soil and plant-associated and newly described type strains.</title>
        <authorList>
            <person name="Whitman W."/>
        </authorList>
    </citation>
    <scope>NUCLEOTIDE SEQUENCE [LARGE SCALE GENOMIC DNA]</scope>
    <source>
        <strain evidence="1 2">CECT 8575</strain>
    </source>
</reference>
<dbReference type="AlphaFoldDB" id="A0A368VAZ5"/>
<dbReference type="OrthoDB" id="3696469at2"/>
<comment type="caution">
    <text evidence="1">The sequence shown here is derived from an EMBL/GenBank/DDBJ whole genome shotgun (WGS) entry which is preliminary data.</text>
</comment>
<organism evidence="1 2">
    <name type="scientific">Halopolyspora algeriensis</name>
    <dbReference type="NCBI Taxonomy" id="1500506"/>
    <lineage>
        <taxon>Bacteria</taxon>
        <taxon>Bacillati</taxon>
        <taxon>Actinomycetota</taxon>
        <taxon>Actinomycetes</taxon>
        <taxon>Actinomycetes incertae sedis</taxon>
        <taxon>Halopolyspora</taxon>
    </lineage>
</organism>
<proteinExistence type="predicted"/>
<gene>
    <name evidence="1" type="ORF">DFQ14_1277</name>
</gene>
<evidence type="ECO:0000313" key="1">
    <source>
        <dbReference type="EMBL" id="RCW37490.1"/>
    </source>
</evidence>
<protein>
    <submittedName>
        <fullName evidence="1">Uncharacterized protein</fullName>
    </submittedName>
</protein>
<keyword evidence="2" id="KW-1185">Reference proteome</keyword>
<accession>A0A368VAZ5</accession>
<name>A0A368VAZ5_9ACTN</name>